<evidence type="ECO:0000256" key="1">
    <source>
        <dbReference type="PROSITE-ProRule" id="PRU00042"/>
    </source>
</evidence>
<keyword evidence="1" id="KW-0479">Metal-binding</keyword>
<keyword evidence="3" id="KW-0812">Transmembrane</keyword>
<feature type="domain" description="C2H2-type" evidence="4">
    <location>
        <begin position="136"/>
        <end position="163"/>
    </location>
</feature>
<accession>A0A8T0VK32</accession>
<dbReference type="PROSITE" id="PS00028">
    <property type="entry name" value="ZINC_FINGER_C2H2_1"/>
    <property type="match status" value="1"/>
</dbReference>
<evidence type="ECO:0000256" key="3">
    <source>
        <dbReference type="SAM" id="Phobius"/>
    </source>
</evidence>
<keyword evidence="6" id="KW-1185">Reference proteome</keyword>
<dbReference type="SUPFAM" id="SSF57667">
    <property type="entry name" value="beta-beta-alpha zinc fingers"/>
    <property type="match status" value="1"/>
</dbReference>
<evidence type="ECO:0000259" key="4">
    <source>
        <dbReference type="PROSITE" id="PS50157"/>
    </source>
</evidence>
<dbReference type="Proteomes" id="UP000823388">
    <property type="component" value="Chromosome 2N"/>
</dbReference>
<keyword evidence="1" id="KW-0863">Zinc-finger</keyword>
<proteinExistence type="predicted"/>
<evidence type="ECO:0000256" key="2">
    <source>
        <dbReference type="SAM" id="MobiDB-lite"/>
    </source>
</evidence>
<dbReference type="PANTHER" id="PTHR45730">
    <property type="entry name" value="ZINC FINGER PROTEIN JAGGED"/>
    <property type="match status" value="1"/>
</dbReference>
<keyword evidence="3" id="KW-1133">Transmembrane helix</keyword>
<dbReference type="GO" id="GO:0008270">
    <property type="term" value="F:zinc ion binding"/>
    <property type="evidence" value="ECO:0007669"/>
    <property type="project" value="UniProtKB-KW"/>
</dbReference>
<reference evidence="5" key="1">
    <citation type="submission" date="2020-05" db="EMBL/GenBank/DDBJ databases">
        <title>WGS assembly of Panicum virgatum.</title>
        <authorList>
            <person name="Lovell J.T."/>
            <person name="Jenkins J."/>
            <person name="Shu S."/>
            <person name="Juenger T.E."/>
            <person name="Schmutz J."/>
        </authorList>
    </citation>
    <scope>NUCLEOTIDE SEQUENCE</scope>
    <source>
        <strain evidence="5">AP13</strain>
    </source>
</reference>
<sequence length="234" mass="25207">MDESFVPFIVFGVAYPVLTSGYLDHHAYKYMTYLITLCLSLRTRVVQVVYTYLSIWAGIIGAMEQHNSTLIIPPSSSETAAPPILSPPWGRLQLCPAVRSPHAMDPNSEGGGGGDLDLNLSLQPSLTPEPEPPGYFSCTYCDKKFYSSQALGGHQNAHKFERSVAKRARELAAARRPAGHGGERGGATDEEARRGKELGIAAQGSTASSSTQQIGTAPEARSDLTEEIDLSLKL</sequence>
<dbReference type="AlphaFoldDB" id="A0A8T0VK32"/>
<feature type="compositionally biased region" description="Basic and acidic residues" evidence="2">
    <location>
        <begin position="181"/>
        <end position="197"/>
    </location>
</feature>
<feature type="compositionally biased region" description="Basic and acidic residues" evidence="2">
    <location>
        <begin position="220"/>
        <end position="234"/>
    </location>
</feature>
<comment type="caution">
    <text evidence="5">The sequence shown here is derived from an EMBL/GenBank/DDBJ whole genome shotgun (WGS) entry which is preliminary data.</text>
</comment>
<dbReference type="PANTHER" id="PTHR45730:SF13">
    <property type="entry name" value="OS09G0431900 PROTEIN"/>
    <property type="match status" value="1"/>
</dbReference>
<dbReference type="InterPro" id="IPR036236">
    <property type="entry name" value="Znf_C2H2_sf"/>
</dbReference>
<feature type="transmembrane region" description="Helical" evidence="3">
    <location>
        <begin position="6"/>
        <end position="24"/>
    </location>
</feature>
<keyword evidence="1" id="KW-0862">Zinc</keyword>
<feature type="transmembrane region" description="Helical" evidence="3">
    <location>
        <begin position="45"/>
        <end position="63"/>
    </location>
</feature>
<keyword evidence="3" id="KW-0472">Membrane</keyword>
<gene>
    <name evidence="5" type="ORF">PVAP13_2NG336186</name>
</gene>
<dbReference type="InterPro" id="IPR045320">
    <property type="entry name" value="JAGGED/SL1-like"/>
</dbReference>
<dbReference type="EMBL" id="CM029040">
    <property type="protein sequence ID" value="KAG2635178.1"/>
    <property type="molecule type" value="Genomic_DNA"/>
</dbReference>
<organism evidence="5 6">
    <name type="scientific">Panicum virgatum</name>
    <name type="common">Blackwell switchgrass</name>
    <dbReference type="NCBI Taxonomy" id="38727"/>
    <lineage>
        <taxon>Eukaryota</taxon>
        <taxon>Viridiplantae</taxon>
        <taxon>Streptophyta</taxon>
        <taxon>Embryophyta</taxon>
        <taxon>Tracheophyta</taxon>
        <taxon>Spermatophyta</taxon>
        <taxon>Magnoliopsida</taxon>
        <taxon>Liliopsida</taxon>
        <taxon>Poales</taxon>
        <taxon>Poaceae</taxon>
        <taxon>PACMAD clade</taxon>
        <taxon>Panicoideae</taxon>
        <taxon>Panicodae</taxon>
        <taxon>Paniceae</taxon>
        <taxon>Panicinae</taxon>
        <taxon>Panicum</taxon>
        <taxon>Panicum sect. Hiantes</taxon>
    </lineage>
</organism>
<name>A0A8T0VK32_PANVG</name>
<protein>
    <recommendedName>
        <fullName evidence="4">C2H2-type domain-containing protein</fullName>
    </recommendedName>
</protein>
<dbReference type="GO" id="GO:0003700">
    <property type="term" value="F:DNA-binding transcription factor activity"/>
    <property type="evidence" value="ECO:0007669"/>
    <property type="project" value="InterPro"/>
</dbReference>
<feature type="region of interest" description="Disordered" evidence="2">
    <location>
        <begin position="171"/>
        <end position="234"/>
    </location>
</feature>
<evidence type="ECO:0000313" key="5">
    <source>
        <dbReference type="EMBL" id="KAG2635178.1"/>
    </source>
</evidence>
<feature type="compositionally biased region" description="Low complexity" evidence="2">
    <location>
        <begin position="199"/>
        <end position="217"/>
    </location>
</feature>
<evidence type="ECO:0000313" key="6">
    <source>
        <dbReference type="Proteomes" id="UP000823388"/>
    </source>
</evidence>
<dbReference type="InterPro" id="IPR013087">
    <property type="entry name" value="Znf_C2H2_type"/>
</dbReference>
<dbReference type="PROSITE" id="PS50157">
    <property type="entry name" value="ZINC_FINGER_C2H2_2"/>
    <property type="match status" value="1"/>
</dbReference>
<dbReference type="Gene3D" id="3.30.160.60">
    <property type="entry name" value="Classic Zinc Finger"/>
    <property type="match status" value="1"/>
</dbReference>